<sequence length="332" mass="38869">MQEQFIKYLKNKSKNNTSFVDEMAGVLDIGYDAAYRRINLKTNLSLEESVKLAKHFKISLNKLFEIDSPDHIVVELPPLPKNEKGLEMWFKASLQNVLHLTKEKEAEFIYSGKDIPLFHLLTDSYLTRYKMYVWLKDLNEEMARTKISFDDWMKQIPVSLLNSAIELGELYKNINITELWSDNTVTGTLHQLIYYFEAGLVSKEVALKICDDIDLVIGHTEKMTINQSILETDRENSFKLYKCDLHVLTNSLMIVTPKQKVFYVPFTVLTYFKVEHEETCLLMHDFLRKQMSNSKLLVTAGEKDRTLFFNKIHSKIEITRQRIIREDAMTFL</sequence>
<evidence type="ECO:0000313" key="2">
    <source>
        <dbReference type="Proteomes" id="UP000032578"/>
    </source>
</evidence>
<keyword evidence="2" id="KW-1185">Reference proteome</keyword>
<dbReference type="RefSeq" id="WP_044633797.1">
    <property type="nucleotide sequence ID" value="NZ_JTDW01000016.1"/>
</dbReference>
<dbReference type="Proteomes" id="UP000032578">
    <property type="component" value="Unassembled WGS sequence"/>
</dbReference>
<evidence type="ECO:0000313" key="1">
    <source>
        <dbReference type="EMBL" id="KJD32787.1"/>
    </source>
</evidence>
<reference evidence="1 2" key="1">
    <citation type="submission" date="2014-11" db="EMBL/GenBank/DDBJ databases">
        <title>Tamlana sedimentorum sp. nov., isolated from shallow sand sediments of the Sea of Japan.</title>
        <authorList>
            <person name="Romanenko L.A."/>
        </authorList>
    </citation>
    <scope>NUCLEOTIDE SEQUENCE [LARGE SCALE GENOMIC DNA]</scope>
    <source>
        <strain evidence="1 2">JCM 19808</strain>
    </source>
</reference>
<protein>
    <recommendedName>
        <fullName evidence="3">Transcription regulator BetR N-terminal domain-containing protein</fullName>
    </recommendedName>
</protein>
<comment type="caution">
    <text evidence="1">The sequence shown here is derived from an EMBL/GenBank/DDBJ whole genome shotgun (WGS) entry which is preliminary data.</text>
</comment>
<proteinExistence type="predicted"/>
<organism evidence="1 2">
    <name type="scientific">Neotamlana sedimentorum</name>
    <dbReference type="NCBI Taxonomy" id="1435349"/>
    <lineage>
        <taxon>Bacteria</taxon>
        <taxon>Pseudomonadati</taxon>
        <taxon>Bacteroidota</taxon>
        <taxon>Flavobacteriia</taxon>
        <taxon>Flavobacteriales</taxon>
        <taxon>Flavobacteriaceae</taxon>
        <taxon>Neotamlana</taxon>
    </lineage>
</organism>
<name>A0A0D7W4S5_9FLAO</name>
<dbReference type="EMBL" id="JTDW01000016">
    <property type="protein sequence ID" value="KJD32787.1"/>
    <property type="molecule type" value="Genomic_DNA"/>
</dbReference>
<dbReference type="OrthoDB" id="1098026at2"/>
<gene>
    <name evidence="1" type="ORF">PW52_15015</name>
</gene>
<dbReference type="PATRIC" id="fig|1435349.4.peg.1028"/>
<accession>A0A0D7W4S5</accession>
<dbReference type="STRING" id="1435349.PW52_15015"/>
<evidence type="ECO:0008006" key="3">
    <source>
        <dbReference type="Google" id="ProtNLM"/>
    </source>
</evidence>
<dbReference type="AlphaFoldDB" id="A0A0D7W4S5"/>